<dbReference type="EMBL" id="BMIA01000003">
    <property type="protein sequence ID" value="GGH45837.1"/>
    <property type="molecule type" value="Genomic_DNA"/>
</dbReference>
<comment type="caution">
    <text evidence="1">The sequence shown here is derived from an EMBL/GenBank/DDBJ whole genome shotgun (WGS) entry which is preliminary data.</text>
</comment>
<evidence type="ECO:0000313" key="2">
    <source>
        <dbReference type="Proteomes" id="UP000600214"/>
    </source>
</evidence>
<evidence type="ECO:0008006" key="3">
    <source>
        <dbReference type="Google" id="ProtNLM"/>
    </source>
</evidence>
<organism evidence="1 2">
    <name type="scientific">Dyadobacter endophyticus</name>
    <dbReference type="NCBI Taxonomy" id="1749036"/>
    <lineage>
        <taxon>Bacteria</taxon>
        <taxon>Pseudomonadati</taxon>
        <taxon>Bacteroidota</taxon>
        <taxon>Cytophagia</taxon>
        <taxon>Cytophagales</taxon>
        <taxon>Spirosomataceae</taxon>
        <taxon>Dyadobacter</taxon>
    </lineage>
</organism>
<name>A0ABQ1Z1Q3_9BACT</name>
<sequence length="205" mass="23406">MISYSKVFHIISIQIFNKNHNMKKNIFLALLMTAIAFGANAQKFRGLDKSPRDIAYFPDHFAHDRKEGEKALVKISYSRPFLNGREIFGKKEPYGKVWRLGADESTEIRFYEDATFGGKKVKAGTYSLFAIPNEKEWTIILSSDVDYWGAFKYKEANDVLRVTAPVKKADAPIENFSIVFEKVSDKSAKLFLGWETTIVEVPVSF</sequence>
<evidence type="ECO:0000313" key="1">
    <source>
        <dbReference type="EMBL" id="GGH45837.1"/>
    </source>
</evidence>
<dbReference type="Proteomes" id="UP000600214">
    <property type="component" value="Unassembled WGS sequence"/>
</dbReference>
<accession>A0ABQ1Z1Q3</accession>
<gene>
    <name evidence="1" type="ORF">GCM10007423_45070</name>
</gene>
<reference evidence="2" key="1">
    <citation type="journal article" date="2019" name="Int. J. Syst. Evol. Microbiol.">
        <title>The Global Catalogue of Microorganisms (GCM) 10K type strain sequencing project: providing services to taxonomists for standard genome sequencing and annotation.</title>
        <authorList>
            <consortium name="The Broad Institute Genomics Platform"/>
            <consortium name="The Broad Institute Genome Sequencing Center for Infectious Disease"/>
            <person name="Wu L."/>
            <person name="Ma J."/>
        </authorList>
    </citation>
    <scope>NUCLEOTIDE SEQUENCE [LARGE SCALE GENOMIC DNA]</scope>
    <source>
        <strain evidence="2">CGMCC 1.15288</strain>
    </source>
</reference>
<dbReference type="InterPro" id="IPR021314">
    <property type="entry name" value="DUF2911"/>
</dbReference>
<protein>
    <recommendedName>
        <fullName evidence="3">DUF2911 domain-containing protein</fullName>
    </recommendedName>
</protein>
<keyword evidence="2" id="KW-1185">Reference proteome</keyword>
<proteinExistence type="predicted"/>
<dbReference type="Pfam" id="PF11138">
    <property type="entry name" value="DUF2911"/>
    <property type="match status" value="1"/>
</dbReference>